<dbReference type="Gene3D" id="1.10.10.2460">
    <property type="match status" value="1"/>
</dbReference>
<dbReference type="GO" id="GO:0005576">
    <property type="term" value="C:extracellular region"/>
    <property type="evidence" value="ECO:0007669"/>
    <property type="project" value="UniProtKB-SubCell"/>
</dbReference>
<organism evidence="6 7">
    <name type="scientific">Phytophthora sojae (strain P6497)</name>
    <name type="common">Soybean stem and root rot agent</name>
    <name type="synonym">Phytophthora megasperma f. sp. glycines</name>
    <dbReference type="NCBI Taxonomy" id="1094619"/>
    <lineage>
        <taxon>Eukaryota</taxon>
        <taxon>Sar</taxon>
        <taxon>Stramenopiles</taxon>
        <taxon>Oomycota</taxon>
        <taxon>Peronosporomycetes</taxon>
        <taxon>Peronosporales</taxon>
        <taxon>Peronosporaceae</taxon>
        <taxon>Phytophthora</taxon>
    </lineage>
</organism>
<keyword evidence="7" id="KW-1185">Reference proteome</keyword>
<evidence type="ECO:0000256" key="2">
    <source>
        <dbReference type="ARBA" id="ARBA00010400"/>
    </source>
</evidence>
<dbReference type="Pfam" id="PF16810">
    <property type="entry name" value="RXLR"/>
    <property type="match status" value="1"/>
</dbReference>
<dbReference type="Proteomes" id="UP000002640">
    <property type="component" value="Unassembled WGS sequence"/>
</dbReference>
<comment type="function">
    <text evidence="5">Effector that suppresses plant defense responses during pathogen infection.</text>
</comment>
<dbReference type="InterPro" id="IPR031825">
    <property type="entry name" value="RXLR"/>
</dbReference>
<evidence type="ECO:0000256" key="1">
    <source>
        <dbReference type="ARBA" id="ARBA00004613"/>
    </source>
</evidence>
<sequence length="138" mass="15674">MCLSFVLSLVVAIGYVVTCNATEYSDETNISMVESPDLVRRSLRNGDIAGGRFLRAHEEDDAGERTFSVTELWNKAGAKKLAKAILKDPSKEQKAYEKWDTNGYTLQKIKDWLAIADPKQKGKYDRIYNGYAFHLYQN</sequence>
<evidence type="ECO:0000313" key="6">
    <source>
        <dbReference type="EMBL" id="EGZ14028.1"/>
    </source>
</evidence>
<dbReference type="SMR" id="G4ZSE8"/>
<evidence type="ECO:0000256" key="3">
    <source>
        <dbReference type="ARBA" id="ARBA00022525"/>
    </source>
</evidence>
<dbReference type="OMA" id="ATNHIDG"/>
<keyword evidence="3 5" id="KW-0964">Secreted</keyword>
<comment type="similarity">
    <text evidence="2 5">Belongs to the RxLR effector family.</text>
</comment>
<evidence type="ECO:0000256" key="5">
    <source>
        <dbReference type="RuleBase" id="RU367124"/>
    </source>
</evidence>
<accession>G4ZSE8</accession>
<dbReference type="KEGG" id="psoj:PHYSODRAFT_286722"/>
<name>G4ZSE8_PHYSP</name>
<protein>
    <recommendedName>
        <fullName evidence="5">RxLR effector protein</fullName>
    </recommendedName>
</protein>
<dbReference type="InParanoid" id="G4ZSE8"/>
<evidence type="ECO:0000256" key="4">
    <source>
        <dbReference type="ARBA" id="ARBA00022729"/>
    </source>
</evidence>
<comment type="subcellular location">
    <subcellularLocation>
        <location evidence="1 5">Secreted</location>
    </subcellularLocation>
</comment>
<dbReference type="AlphaFoldDB" id="G4ZSE8"/>
<dbReference type="EMBL" id="JH159156">
    <property type="protein sequence ID" value="EGZ14028.1"/>
    <property type="molecule type" value="Genomic_DNA"/>
</dbReference>
<proteinExistence type="inferred from homology"/>
<dbReference type="RefSeq" id="XP_009531457.1">
    <property type="nucleotide sequence ID" value="XM_009533162.1"/>
</dbReference>
<reference evidence="6 7" key="1">
    <citation type="journal article" date="2006" name="Science">
        <title>Phytophthora genome sequences uncover evolutionary origins and mechanisms of pathogenesis.</title>
        <authorList>
            <person name="Tyler B.M."/>
            <person name="Tripathy S."/>
            <person name="Zhang X."/>
            <person name="Dehal P."/>
            <person name="Jiang R.H."/>
            <person name="Aerts A."/>
            <person name="Arredondo F.D."/>
            <person name="Baxter L."/>
            <person name="Bensasson D."/>
            <person name="Beynon J.L."/>
            <person name="Chapman J."/>
            <person name="Damasceno C.M."/>
            <person name="Dorrance A.E."/>
            <person name="Dou D."/>
            <person name="Dickerman A.W."/>
            <person name="Dubchak I.L."/>
            <person name="Garbelotto M."/>
            <person name="Gijzen M."/>
            <person name="Gordon S.G."/>
            <person name="Govers F."/>
            <person name="Grunwald N.J."/>
            <person name="Huang W."/>
            <person name="Ivors K.L."/>
            <person name="Jones R.W."/>
            <person name="Kamoun S."/>
            <person name="Krampis K."/>
            <person name="Lamour K.H."/>
            <person name="Lee M.K."/>
            <person name="McDonald W.H."/>
            <person name="Medina M."/>
            <person name="Meijer H.J."/>
            <person name="Nordberg E.K."/>
            <person name="Maclean D.J."/>
            <person name="Ospina-Giraldo M.D."/>
            <person name="Morris P.F."/>
            <person name="Phuntumart V."/>
            <person name="Putnam N.H."/>
            <person name="Rash S."/>
            <person name="Rose J.K."/>
            <person name="Sakihama Y."/>
            <person name="Salamov A.A."/>
            <person name="Savidor A."/>
            <person name="Scheuring C.F."/>
            <person name="Smith B.M."/>
            <person name="Sobral B.W."/>
            <person name="Terry A."/>
            <person name="Torto-Alalibo T.A."/>
            <person name="Win J."/>
            <person name="Xu Z."/>
            <person name="Zhang H."/>
            <person name="Grigoriev I.V."/>
            <person name="Rokhsar D.S."/>
            <person name="Boore J.L."/>
        </authorList>
    </citation>
    <scope>NUCLEOTIDE SEQUENCE [LARGE SCALE GENOMIC DNA]</scope>
    <source>
        <strain evidence="6 7">P6497</strain>
    </source>
</reference>
<feature type="signal peptide" evidence="5">
    <location>
        <begin position="1"/>
        <end position="21"/>
    </location>
</feature>
<dbReference type="GeneID" id="20640453"/>
<gene>
    <name evidence="6" type="primary">Avh1b-1</name>
    <name evidence="6" type="ORF">PHYSODRAFT_286722</name>
</gene>
<evidence type="ECO:0000313" key="7">
    <source>
        <dbReference type="Proteomes" id="UP000002640"/>
    </source>
</evidence>
<feature type="chain" id="PRO_5028523222" description="RxLR effector protein" evidence="5">
    <location>
        <begin position="22"/>
        <end position="138"/>
    </location>
</feature>
<keyword evidence="4 5" id="KW-0732">Signal</keyword>